<keyword evidence="3" id="KW-0805">Transcription regulation</keyword>
<evidence type="ECO:0000256" key="6">
    <source>
        <dbReference type="ARBA" id="ARBA00023242"/>
    </source>
</evidence>
<reference evidence="8 9" key="2">
    <citation type="submission" date="2020-07" db="EMBL/GenBank/DDBJ databases">
        <title>Genome assembly of wild tea tree DASZ reveals pedigree and selection history of tea varieties.</title>
        <authorList>
            <person name="Zhang W."/>
        </authorList>
    </citation>
    <scope>NUCLEOTIDE SEQUENCE [LARGE SCALE GENOMIC DNA]</scope>
    <source>
        <strain evidence="9">cv. G240</strain>
        <tissue evidence="8">Leaf</tissue>
    </source>
</reference>
<dbReference type="PANTHER" id="PTHR32467:SF118">
    <property type="entry name" value="ETHYLENE-RESPONSIVE TRANSCRIPTION FACTOR RAP2-7"/>
    <property type="match status" value="1"/>
</dbReference>
<gene>
    <name evidence="8" type="ORF">HYC85_017523</name>
</gene>
<proteinExistence type="predicted"/>
<dbReference type="Pfam" id="PF00847">
    <property type="entry name" value="AP2"/>
    <property type="match status" value="1"/>
</dbReference>
<sequence length="185" mass="20990">MIELQLSSVELMQMKNLTKEEFVHVLRRQSARFSRGTSKYRGVTLHKCGRWEARMGQFLGKKYIYLGLFNSEVEAARAYDKAAIKCNGREAVTNFEASTYEEELSSEIENRGSSHNLDLNLGISTPYFANGQMGSNDLSSGLHLQSDLSNMHENRRAENSVTTMGIQLPHGQIMVSEHPPLWKEF</sequence>
<dbReference type="InterPro" id="IPR001471">
    <property type="entry name" value="AP2/ERF_dom"/>
</dbReference>
<organism evidence="8 9">
    <name type="scientific">Camellia sinensis</name>
    <name type="common">Tea plant</name>
    <name type="synonym">Thea sinensis</name>
    <dbReference type="NCBI Taxonomy" id="4442"/>
    <lineage>
        <taxon>Eukaryota</taxon>
        <taxon>Viridiplantae</taxon>
        <taxon>Streptophyta</taxon>
        <taxon>Embryophyta</taxon>
        <taxon>Tracheophyta</taxon>
        <taxon>Spermatophyta</taxon>
        <taxon>Magnoliopsida</taxon>
        <taxon>eudicotyledons</taxon>
        <taxon>Gunneridae</taxon>
        <taxon>Pentapetalae</taxon>
        <taxon>asterids</taxon>
        <taxon>Ericales</taxon>
        <taxon>Theaceae</taxon>
        <taxon>Camellia</taxon>
    </lineage>
</organism>
<dbReference type="GO" id="GO:0003700">
    <property type="term" value="F:DNA-binding transcription factor activity"/>
    <property type="evidence" value="ECO:0007669"/>
    <property type="project" value="InterPro"/>
</dbReference>
<dbReference type="AlphaFoldDB" id="A0A7J7GVB1"/>
<comment type="caution">
    <text evidence="8">The sequence shown here is derived from an EMBL/GenBank/DDBJ whole genome shotgun (WGS) entry which is preliminary data.</text>
</comment>
<dbReference type="InterPro" id="IPR036955">
    <property type="entry name" value="AP2/ERF_dom_sf"/>
</dbReference>
<dbReference type="PRINTS" id="PR00367">
    <property type="entry name" value="ETHRSPELEMNT"/>
</dbReference>
<dbReference type="SMART" id="SM00380">
    <property type="entry name" value="AP2"/>
    <property type="match status" value="1"/>
</dbReference>
<dbReference type="Gene3D" id="3.30.730.10">
    <property type="entry name" value="AP2/ERF domain"/>
    <property type="match status" value="1"/>
</dbReference>
<dbReference type="EMBL" id="JACBKZ010000008">
    <property type="protein sequence ID" value="KAF5943446.1"/>
    <property type="molecule type" value="Genomic_DNA"/>
</dbReference>
<keyword evidence="4" id="KW-0238">DNA-binding</keyword>
<dbReference type="GO" id="GO:0003677">
    <property type="term" value="F:DNA binding"/>
    <property type="evidence" value="ECO:0007669"/>
    <property type="project" value="UniProtKB-KW"/>
</dbReference>
<dbReference type="GO" id="GO:0005634">
    <property type="term" value="C:nucleus"/>
    <property type="evidence" value="ECO:0007669"/>
    <property type="project" value="UniProtKB-SubCell"/>
</dbReference>
<dbReference type="CDD" id="cd00018">
    <property type="entry name" value="AP2"/>
    <property type="match status" value="1"/>
</dbReference>
<evidence type="ECO:0000313" key="9">
    <source>
        <dbReference type="Proteomes" id="UP000593564"/>
    </source>
</evidence>
<keyword evidence="2" id="KW-0677">Repeat</keyword>
<keyword evidence="6" id="KW-0539">Nucleus</keyword>
<dbReference type="InterPro" id="IPR016177">
    <property type="entry name" value="DNA-bd_dom_sf"/>
</dbReference>
<name>A0A7J7GVB1_CAMSI</name>
<keyword evidence="5" id="KW-0804">Transcription</keyword>
<evidence type="ECO:0000256" key="5">
    <source>
        <dbReference type="ARBA" id="ARBA00023163"/>
    </source>
</evidence>
<dbReference type="FunFam" id="3.30.730.10:FF:000002">
    <property type="entry name" value="AP2-like ethylene-responsive transcription factor"/>
    <property type="match status" value="1"/>
</dbReference>
<evidence type="ECO:0000259" key="7">
    <source>
        <dbReference type="PROSITE" id="PS51032"/>
    </source>
</evidence>
<dbReference type="Proteomes" id="UP000593564">
    <property type="component" value="Unassembled WGS sequence"/>
</dbReference>
<evidence type="ECO:0000256" key="1">
    <source>
        <dbReference type="ARBA" id="ARBA00004123"/>
    </source>
</evidence>
<dbReference type="SUPFAM" id="SSF54171">
    <property type="entry name" value="DNA-binding domain"/>
    <property type="match status" value="1"/>
</dbReference>
<evidence type="ECO:0000313" key="8">
    <source>
        <dbReference type="EMBL" id="KAF5943446.1"/>
    </source>
</evidence>
<evidence type="ECO:0000256" key="2">
    <source>
        <dbReference type="ARBA" id="ARBA00022737"/>
    </source>
</evidence>
<evidence type="ECO:0000256" key="4">
    <source>
        <dbReference type="ARBA" id="ARBA00023125"/>
    </source>
</evidence>
<dbReference type="PANTHER" id="PTHR32467">
    <property type="entry name" value="AP2-LIKE ETHYLENE-RESPONSIVE TRANSCRIPTION FACTOR"/>
    <property type="match status" value="1"/>
</dbReference>
<comment type="subcellular location">
    <subcellularLocation>
        <location evidence="1">Nucleus</location>
    </subcellularLocation>
</comment>
<accession>A0A7J7GVB1</accession>
<dbReference type="PROSITE" id="PS51032">
    <property type="entry name" value="AP2_ERF"/>
    <property type="match status" value="1"/>
</dbReference>
<evidence type="ECO:0000256" key="3">
    <source>
        <dbReference type="ARBA" id="ARBA00023015"/>
    </source>
</evidence>
<reference evidence="9" key="1">
    <citation type="journal article" date="2020" name="Nat. Commun.">
        <title>Genome assembly of wild tea tree DASZ reveals pedigree and selection history of tea varieties.</title>
        <authorList>
            <person name="Zhang W."/>
            <person name="Zhang Y."/>
            <person name="Qiu H."/>
            <person name="Guo Y."/>
            <person name="Wan H."/>
            <person name="Zhang X."/>
            <person name="Scossa F."/>
            <person name="Alseekh S."/>
            <person name="Zhang Q."/>
            <person name="Wang P."/>
            <person name="Xu L."/>
            <person name="Schmidt M.H."/>
            <person name="Jia X."/>
            <person name="Li D."/>
            <person name="Zhu A."/>
            <person name="Guo F."/>
            <person name="Chen W."/>
            <person name="Ni D."/>
            <person name="Usadel B."/>
            <person name="Fernie A.R."/>
            <person name="Wen W."/>
        </authorList>
    </citation>
    <scope>NUCLEOTIDE SEQUENCE [LARGE SCALE GENOMIC DNA]</scope>
    <source>
        <strain evidence="9">cv. G240</strain>
    </source>
</reference>
<feature type="domain" description="AP2/ERF" evidence="7">
    <location>
        <begin position="39"/>
        <end position="96"/>
    </location>
</feature>
<keyword evidence="9" id="KW-1185">Reference proteome</keyword>
<protein>
    <recommendedName>
        <fullName evidence="7">AP2/ERF domain-containing protein</fullName>
    </recommendedName>
</protein>